<sequence length="420" mass="46673">SLGDWPFPGWAGISLGVGGDSPGWVWPFKPRWSWPLPLGLARFCLRMGAEVSPKPSAPPLKKPFGLRSKMGKWYCLCLPCCWGSGKNNVGAWGDHDDSAFREPRYHVRREDLGKLHRAAWWGKVPRADLIVMLRGPGVNKRDKKKRTALHLACANGNPEVVKLLLDRQCDLHVLDSKKRTALIKAVQCQEDECALMLLEHGTDPNIPDVYGNTALHYAVYNEDKLLARALLLCGADTESANKSGLTPLLLGVHGQKEQMVKFLIKKKANLNALDRFGRTALILAVCCGSASIVSILLQQDVDVFSQDASGWTAEDYAASGHHDIICQLLSDYKEKQMSKNSSQNSNPEQDLKMTSEEEPQRLKGSENRQPEKMSQEPDINKDCEREAEEEMQKHRSNHVESPENLTNGVAPGCGDYGLIQ</sequence>
<evidence type="ECO:0000256" key="2">
    <source>
        <dbReference type="SAM" id="MobiDB-lite"/>
    </source>
</evidence>
<dbReference type="OMA" id="NEQFNRM"/>
<dbReference type="Gene3D" id="1.25.40.20">
    <property type="entry name" value="Ankyrin repeat-containing domain"/>
    <property type="match status" value="1"/>
</dbReference>
<dbReference type="FunCoup" id="H9KY61">
    <property type="interactions" value="21"/>
</dbReference>
<dbReference type="PANTHER" id="PTHR24147">
    <property type="entry name" value="ANKYRIN REPEAT DOMAIN 36-RELATED"/>
    <property type="match status" value="1"/>
</dbReference>
<feature type="repeat" description="ANK" evidence="1">
    <location>
        <begin position="243"/>
        <end position="275"/>
    </location>
</feature>
<evidence type="ECO:0000313" key="3">
    <source>
        <dbReference type="Ensembl" id="ENSCJAP00000046173.4"/>
    </source>
</evidence>
<dbReference type="Proteomes" id="UP000008225">
    <property type="component" value="Chromosome 16"/>
</dbReference>
<keyword evidence="4" id="KW-1185">Reference proteome</keyword>
<dbReference type="STRING" id="9483.ENSCJAP00000046173"/>
<reference evidence="3" key="3">
    <citation type="submission" date="2025-09" db="UniProtKB">
        <authorList>
            <consortium name="Ensembl"/>
        </authorList>
    </citation>
    <scope>IDENTIFICATION</scope>
</reference>
<dbReference type="PROSITE" id="PS50088">
    <property type="entry name" value="ANK_REPEAT"/>
    <property type="match status" value="4"/>
</dbReference>
<reference evidence="3" key="2">
    <citation type="submission" date="2025-08" db="UniProtKB">
        <authorList>
            <consortium name="Ensembl"/>
        </authorList>
    </citation>
    <scope>IDENTIFICATION</scope>
</reference>
<feature type="compositionally biased region" description="Basic and acidic residues" evidence="2">
    <location>
        <begin position="349"/>
        <end position="401"/>
    </location>
</feature>
<dbReference type="HOGENOM" id="CLU_000134_9_4_1"/>
<keyword evidence="1" id="KW-0040">ANK repeat</keyword>
<feature type="repeat" description="ANK" evidence="1">
    <location>
        <begin position="144"/>
        <end position="176"/>
    </location>
</feature>
<dbReference type="SMART" id="SM00248">
    <property type="entry name" value="ANK"/>
    <property type="match status" value="6"/>
</dbReference>
<dbReference type="InterPro" id="IPR002110">
    <property type="entry name" value="Ankyrin_rpt"/>
</dbReference>
<dbReference type="GeneTree" id="ENSGT00940000163068"/>
<feature type="region of interest" description="Disordered" evidence="2">
    <location>
        <begin position="336"/>
        <end position="420"/>
    </location>
</feature>
<accession>H9KY61</accession>
<name>H9KY61_CALJA</name>
<dbReference type="InterPro" id="IPR036770">
    <property type="entry name" value="Ankyrin_rpt-contain_sf"/>
</dbReference>
<proteinExistence type="predicted"/>
<dbReference type="Pfam" id="PF12796">
    <property type="entry name" value="Ank_2"/>
    <property type="match status" value="2"/>
</dbReference>
<feature type="repeat" description="ANK" evidence="1">
    <location>
        <begin position="276"/>
        <end position="308"/>
    </location>
</feature>
<dbReference type="SUPFAM" id="SSF48403">
    <property type="entry name" value="Ankyrin repeat"/>
    <property type="match status" value="1"/>
</dbReference>
<evidence type="ECO:0000256" key="1">
    <source>
        <dbReference type="PROSITE-ProRule" id="PRU00023"/>
    </source>
</evidence>
<protein>
    <submittedName>
        <fullName evidence="3">Uncharacterized protein</fullName>
    </submittedName>
</protein>
<dbReference type="PANTHER" id="PTHR24147:SF68">
    <property type="entry name" value="POTE ANKYRIN DOMAIN FAMILY MEMBER A"/>
    <property type="match status" value="1"/>
</dbReference>
<organism evidence="3 4">
    <name type="scientific">Callithrix jacchus</name>
    <name type="common">White-tufted-ear marmoset</name>
    <name type="synonym">Simia Jacchus</name>
    <dbReference type="NCBI Taxonomy" id="9483"/>
    <lineage>
        <taxon>Eukaryota</taxon>
        <taxon>Metazoa</taxon>
        <taxon>Chordata</taxon>
        <taxon>Craniata</taxon>
        <taxon>Vertebrata</taxon>
        <taxon>Euteleostomi</taxon>
        <taxon>Mammalia</taxon>
        <taxon>Eutheria</taxon>
        <taxon>Euarchontoglires</taxon>
        <taxon>Primates</taxon>
        <taxon>Haplorrhini</taxon>
        <taxon>Platyrrhini</taxon>
        <taxon>Cebidae</taxon>
        <taxon>Callitrichinae</taxon>
        <taxon>Callithrix</taxon>
        <taxon>Callithrix</taxon>
    </lineage>
</organism>
<dbReference type="InParanoid" id="H9KY61"/>
<dbReference type="Ensembl" id="ENSCJAT00000063391.4">
    <property type="protein sequence ID" value="ENSCJAP00000046173.4"/>
    <property type="gene ID" value="ENSCJAG00000033335.4"/>
</dbReference>
<dbReference type="AlphaFoldDB" id="H9KY61"/>
<dbReference type="PROSITE" id="PS50297">
    <property type="entry name" value="ANK_REP_REGION"/>
    <property type="match status" value="3"/>
</dbReference>
<dbReference type="InterPro" id="IPR050657">
    <property type="entry name" value="Ankyrin_repeat_domain"/>
</dbReference>
<reference evidence="3" key="1">
    <citation type="submission" date="2009-03" db="EMBL/GenBank/DDBJ databases">
        <authorList>
            <person name="Warren W."/>
            <person name="Ye L."/>
            <person name="Minx P."/>
            <person name="Worley K."/>
            <person name="Gibbs R."/>
            <person name="Wilson R.K."/>
        </authorList>
    </citation>
    <scope>NUCLEOTIDE SEQUENCE [LARGE SCALE GENOMIC DNA]</scope>
</reference>
<feature type="repeat" description="ANK" evidence="1">
    <location>
        <begin position="210"/>
        <end position="242"/>
    </location>
</feature>
<evidence type="ECO:0000313" key="4">
    <source>
        <dbReference type="Proteomes" id="UP000008225"/>
    </source>
</evidence>